<evidence type="ECO:0000256" key="7">
    <source>
        <dbReference type="ARBA" id="ARBA00023242"/>
    </source>
</evidence>
<dbReference type="EMBL" id="JABSTR010000010">
    <property type="protein sequence ID" value="KAH9379833.1"/>
    <property type="molecule type" value="Genomic_DNA"/>
</dbReference>
<dbReference type="InterPro" id="IPR013087">
    <property type="entry name" value="Znf_C2H2_type"/>
</dbReference>
<keyword evidence="6" id="KW-0238">DNA-binding</keyword>
<keyword evidence="7" id="KW-0539">Nucleus</keyword>
<keyword evidence="2" id="KW-0479">Metal-binding</keyword>
<dbReference type="GO" id="GO:0000122">
    <property type="term" value="P:negative regulation of transcription by RNA polymerase II"/>
    <property type="evidence" value="ECO:0007669"/>
    <property type="project" value="UniProtKB-ARBA"/>
</dbReference>
<feature type="chain" id="PRO_5039904313" description="C2H2-type domain-containing protein" evidence="9">
    <location>
        <begin position="24"/>
        <end position="275"/>
    </location>
</feature>
<protein>
    <recommendedName>
        <fullName evidence="10">C2H2-type domain-containing protein</fullName>
    </recommendedName>
</protein>
<keyword evidence="5" id="KW-0862">Zinc</keyword>
<dbReference type="GO" id="GO:0008270">
    <property type="term" value="F:zinc ion binding"/>
    <property type="evidence" value="ECO:0007669"/>
    <property type="project" value="UniProtKB-KW"/>
</dbReference>
<evidence type="ECO:0000256" key="4">
    <source>
        <dbReference type="ARBA" id="ARBA00022771"/>
    </source>
</evidence>
<dbReference type="AlphaFoldDB" id="A0A9J6GYF8"/>
<evidence type="ECO:0000256" key="3">
    <source>
        <dbReference type="ARBA" id="ARBA00022737"/>
    </source>
</evidence>
<dbReference type="SMART" id="SM00355">
    <property type="entry name" value="ZnF_C2H2"/>
    <property type="match status" value="6"/>
</dbReference>
<dbReference type="Gene3D" id="3.30.160.60">
    <property type="entry name" value="Classic Zinc Finger"/>
    <property type="match status" value="6"/>
</dbReference>
<evidence type="ECO:0000313" key="11">
    <source>
        <dbReference type="EMBL" id="KAH9379833.1"/>
    </source>
</evidence>
<dbReference type="OrthoDB" id="2687452at2759"/>
<dbReference type="GO" id="GO:0005634">
    <property type="term" value="C:nucleus"/>
    <property type="evidence" value="ECO:0007669"/>
    <property type="project" value="UniProtKB-SubCell"/>
</dbReference>
<feature type="domain" description="C2H2-type" evidence="10">
    <location>
        <begin position="214"/>
        <end position="241"/>
    </location>
</feature>
<dbReference type="Pfam" id="PF00096">
    <property type="entry name" value="zf-C2H2"/>
    <property type="match status" value="2"/>
</dbReference>
<name>A0A9J6GYF8_HAELO</name>
<evidence type="ECO:0000256" key="6">
    <source>
        <dbReference type="ARBA" id="ARBA00023125"/>
    </source>
</evidence>
<dbReference type="Proteomes" id="UP000821853">
    <property type="component" value="Chromosome 8"/>
</dbReference>
<dbReference type="OMA" id="MEIGGED"/>
<keyword evidence="4 8" id="KW-0863">Zinc-finger</keyword>
<dbReference type="SUPFAM" id="SSF57667">
    <property type="entry name" value="beta-beta-alpha zinc fingers"/>
    <property type="match status" value="3"/>
</dbReference>
<dbReference type="InterPro" id="IPR050589">
    <property type="entry name" value="Ikaros_C2H2-ZF"/>
</dbReference>
<evidence type="ECO:0000259" key="10">
    <source>
        <dbReference type="PROSITE" id="PS50157"/>
    </source>
</evidence>
<dbReference type="PROSITE" id="PS00028">
    <property type="entry name" value="ZINC_FINGER_C2H2_1"/>
    <property type="match status" value="4"/>
</dbReference>
<evidence type="ECO:0000256" key="8">
    <source>
        <dbReference type="PROSITE-ProRule" id="PRU00042"/>
    </source>
</evidence>
<dbReference type="InterPro" id="IPR036236">
    <property type="entry name" value="Znf_C2H2_sf"/>
</dbReference>
<evidence type="ECO:0000256" key="2">
    <source>
        <dbReference type="ARBA" id="ARBA00022723"/>
    </source>
</evidence>
<keyword evidence="12" id="KW-1185">Reference proteome</keyword>
<reference evidence="11 12" key="1">
    <citation type="journal article" date="2020" name="Cell">
        <title>Large-Scale Comparative Analyses of Tick Genomes Elucidate Their Genetic Diversity and Vector Capacities.</title>
        <authorList>
            <consortium name="Tick Genome and Microbiome Consortium (TIGMIC)"/>
            <person name="Jia N."/>
            <person name="Wang J."/>
            <person name="Shi W."/>
            <person name="Du L."/>
            <person name="Sun Y."/>
            <person name="Zhan W."/>
            <person name="Jiang J.F."/>
            <person name="Wang Q."/>
            <person name="Zhang B."/>
            <person name="Ji P."/>
            <person name="Bell-Sakyi L."/>
            <person name="Cui X.M."/>
            <person name="Yuan T.T."/>
            <person name="Jiang B.G."/>
            <person name="Yang W.F."/>
            <person name="Lam T.T."/>
            <person name="Chang Q.C."/>
            <person name="Ding S.J."/>
            <person name="Wang X.J."/>
            <person name="Zhu J.G."/>
            <person name="Ruan X.D."/>
            <person name="Zhao L."/>
            <person name="Wei J.T."/>
            <person name="Ye R.Z."/>
            <person name="Que T.C."/>
            <person name="Du C.H."/>
            <person name="Zhou Y.H."/>
            <person name="Cheng J.X."/>
            <person name="Dai P.F."/>
            <person name="Guo W.B."/>
            <person name="Han X.H."/>
            <person name="Huang E.J."/>
            <person name="Li L.F."/>
            <person name="Wei W."/>
            <person name="Gao Y.C."/>
            <person name="Liu J.Z."/>
            <person name="Shao H.Z."/>
            <person name="Wang X."/>
            <person name="Wang C.C."/>
            <person name="Yang T.C."/>
            <person name="Huo Q.B."/>
            <person name="Li W."/>
            <person name="Chen H.Y."/>
            <person name="Chen S.E."/>
            <person name="Zhou L.G."/>
            <person name="Ni X.B."/>
            <person name="Tian J.H."/>
            <person name="Sheng Y."/>
            <person name="Liu T."/>
            <person name="Pan Y.S."/>
            <person name="Xia L.Y."/>
            <person name="Li J."/>
            <person name="Zhao F."/>
            <person name="Cao W.C."/>
        </authorList>
    </citation>
    <scope>NUCLEOTIDE SEQUENCE [LARGE SCALE GENOMIC DNA]</scope>
    <source>
        <strain evidence="11">HaeL-2018</strain>
    </source>
</reference>
<organism evidence="11 12">
    <name type="scientific">Haemaphysalis longicornis</name>
    <name type="common">Bush tick</name>
    <dbReference type="NCBI Taxonomy" id="44386"/>
    <lineage>
        <taxon>Eukaryota</taxon>
        <taxon>Metazoa</taxon>
        <taxon>Ecdysozoa</taxon>
        <taxon>Arthropoda</taxon>
        <taxon>Chelicerata</taxon>
        <taxon>Arachnida</taxon>
        <taxon>Acari</taxon>
        <taxon>Parasitiformes</taxon>
        <taxon>Ixodida</taxon>
        <taxon>Ixodoidea</taxon>
        <taxon>Ixodidae</taxon>
        <taxon>Haemaphysalinae</taxon>
        <taxon>Haemaphysalis</taxon>
    </lineage>
</organism>
<dbReference type="FunFam" id="3.30.160.60:FF:000358">
    <property type="entry name" value="zinc finger protein 24"/>
    <property type="match status" value="1"/>
</dbReference>
<feature type="domain" description="C2H2-type" evidence="10">
    <location>
        <begin position="128"/>
        <end position="155"/>
    </location>
</feature>
<evidence type="ECO:0000313" key="12">
    <source>
        <dbReference type="Proteomes" id="UP000821853"/>
    </source>
</evidence>
<dbReference type="FunFam" id="3.30.160.60:FF:001465">
    <property type="entry name" value="Zinc finger protein 560"/>
    <property type="match status" value="1"/>
</dbReference>
<evidence type="ECO:0000256" key="1">
    <source>
        <dbReference type="ARBA" id="ARBA00004123"/>
    </source>
</evidence>
<feature type="signal peptide" evidence="9">
    <location>
        <begin position="1"/>
        <end position="23"/>
    </location>
</feature>
<gene>
    <name evidence="11" type="ORF">HPB48_003505</name>
</gene>
<proteinExistence type="predicted"/>
<feature type="domain" description="C2H2-type" evidence="10">
    <location>
        <begin position="242"/>
        <end position="265"/>
    </location>
</feature>
<evidence type="ECO:0000256" key="9">
    <source>
        <dbReference type="SAM" id="SignalP"/>
    </source>
</evidence>
<comment type="subcellular location">
    <subcellularLocation>
        <location evidence="1">Nucleus</location>
    </subcellularLocation>
</comment>
<dbReference type="PANTHER" id="PTHR24404:SF114">
    <property type="entry name" value="KLUMPFUSS, ISOFORM B-RELATED"/>
    <property type="match status" value="1"/>
</dbReference>
<feature type="domain" description="C2H2-type" evidence="10">
    <location>
        <begin position="156"/>
        <end position="183"/>
    </location>
</feature>
<dbReference type="PANTHER" id="PTHR24404">
    <property type="entry name" value="ZINC FINGER PROTEIN"/>
    <property type="match status" value="1"/>
</dbReference>
<dbReference type="VEuPathDB" id="VectorBase:HLOH_048174"/>
<dbReference type="GO" id="GO:0000978">
    <property type="term" value="F:RNA polymerase II cis-regulatory region sequence-specific DNA binding"/>
    <property type="evidence" value="ECO:0007669"/>
    <property type="project" value="TreeGrafter"/>
</dbReference>
<evidence type="ECO:0000256" key="5">
    <source>
        <dbReference type="ARBA" id="ARBA00022833"/>
    </source>
</evidence>
<comment type="caution">
    <text evidence="11">The sequence shown here is derived from an EMBL/GenBank/DDBJ whole genome shotgun (WGS) entry which is preliminary data.</text>
</comment>
<keyword evidence="9" id="KW-0732">Signal</keyword>
<feature type="domain" description="C2H2-type" evidence="10">
    <location>
        <begin position="97"/>
        <end position="125"/>
    </location>
</feature>
<sequence length="275" mass="31051">MNAHIKKNVAPVLTLTILFVVQCGNIDIGFLCRSGHCSQADEAKERNGDHHWSAEAQGALQEHRTSPTPIDGARATALKHCRDHRITGPCASVPAVLVCKICGSCFSAQEHLDRHLRHSHSSRPLGKHSCSYCPYTSNARVNVLAHERKHTGEKPFVCPVCKKRFTWKGSLAQHQSVHSDEKPFECVECGLRFPRLASLLRQRSLLHLKTGKPYACRHCGQCYRDKQNLRHHVKIHTGERPRACRFCGRNFLLLDSLREHERQVHGRWDTTGSNA</sequence>
<accession>A0A9J6GYF8</accession>
<dbReference type="GO" id="GO:0003700">
    <property type="term" value="F:DNA-binding transcription factor activity"/>
    <property type="evidence" value="ECO:0007669"/>
    <property type="project" value="TreeGrafter"/>
</dbReference>
<dbReference type="PROSITE" id="PS50157">
    <property type="entry name" value="ZINC_FINGER_C2H2_2"/>
    <property type="match status" value="5"/>
</dbReference>
<keyword evidence="3" id="KW-0677">Repeat</keyword>